<protein>
    <submittedName>
        <fullName evidence="1">Uncharacterized protein</fullName>
    </submittedName>
</protein>
<reference evidence="1" key="1">
    <citation type="submission" date="2022-01" db="EMBL/GenBank/DDBJ databases">
        <authorList>
            <person name="Criscuolo A."/>
        </authorList>
    </citation>
    <scope>NUCLEOTIDE SEQUENCE</scope>
    <source>
        <strain evidence="1">CIP111891</strain>
    </source>
</reference>
<gene>
    <name evidence="1" type="ORF">PAECIP111891_02724</name>
</gene>
<organism evidence="1 2">
    <name type="scientific">Paenibacillus allorhizoplanae</name>
    <dbReference type="NCBI Taxonomy" id="2905648"/>
    <lineage>
        <taxon>Bacteria</taxon>
        <taxon>Bacillati</taxon>
        <taxon>Bacillota</taxon>
        <taxon>Bacilli</taxon>
        <taxon>Bacillales</taxon>
        <taxon>Paenibacillaceae</taxon>
        <taxon>Paenibacillus</taxon>
    </lineage>
</organism>
<proteinExistence type="predicted"/>
<dbReference type="Proteomes" id="UP000838821">
    <property type="component" value="Unassembled WGS sequence"/>
</dbReference>
<evidence type="ECO:0000313" key="2">
    <source>
        <dbReference type="Proteomes" id="UP000838821"/>
    </source>
</evidence>
<sequence>MAKLSVFYSEHPEDFHPVPDKLNISFGSGNIAWHKNFLYIPLEAPFRPKMAEDYADDSIGVSIHFEDLTRNPERPNQFGIDIHSVVRRLEKLKYQEGLHFEYSDIEQFIIQVADIEEIMQMDVKPFYEWR</sequence>
<comment type="caution">
    <text evidence="1">The sequence shown here is derived from an EMBL/GenBank/DDBJ whole genome shotgun (WGS) entry which is preliminary data.</text>
</comment>
<evidence type="ECO:0000313" key="1">
    <source>
        <dbReference type="EMBL" id="CAH1205316.1"/>
    </source>
</evidence>
<name>A0ABN8GC66_9BACL</name>
<dbReference type="EMBL" id="CAKMMW010000006">
    <property type="protein sequence ID" value="CAH1205316.1"/>
    <property type="molecule type" value="Genomic_DNA"/>
</dbReference>
<dbReference type="RefSeq" id="WP_236287785.1">
    <property type="nucleotide sequence ID" value="NZ_CAKMMW010000006.1"/>
</dbReference>
<keyword evidence="2" id="KW-1185">Reference proteome</keyword>
<accession>A0ABN8GC66</accession>